<sequence>MDLSDVGSVITLAGTDLDPYITHAGTRRLLTGAGVPSGGSLLGFGPLCERPALRRVAELVDDAEKLAEELRDQLVIGALRTVDRDLESLVLNGATGEVSTTYVHPRHPGLMGLSPLAPSLEVLLRFAAVTDELVTSRGRFASHGYGAKAVAQASERLASVFAEDAGDDPAPYWRMAALIRPLARIARPGTGLALDLPSRLLDEEFGSASIVRFEDVDFPGKLTHEPTRRFLREVGLPENGYWYELDTDVPLPTLAEYYADEDRGPADELPPEADRLIRLGYLLEDTSLVLDGSTGAVLCWSEPDATLRPLNADISTLAFTVWLVHREKALDAEHDLTDAYEQLAATMAETLAAVDPIACDPTPRTPQDDGWRYWPEAFEDQAGGGLYA</sequence>
<reference evidence="2" key="1">
    <citation type="journal article" date="2019" name="Int. J. Syst. Evol. Microbiol.">
        <title>The Global Catalogue of Microorganisms (GCM) 10K type strain sequencing project: providing services to taxonomists for standard genome sequencing and annotation.</title>
        <authorList>
            <consortium name="The Broad Institute Genomics Platform"/>
            <consortium name="The Broad Institute Genome Sequencing Center for Infectious Disease"/>
            <person name="Wu L."/>
            <person name="Ma J."/>
        </authorList>
    </citation>
    <scope>NUCLEOTIDE SEQUENCE [LARGE SCALE GENOMIC DNA]</scope>
    <source>
        <strain evidence="2">JCM 16578</strain>
    </source>
</reference>
<accession>A0ABP7JRA1</accession>
<organism evidence="1 2">
    <name type="scientific">Streptomyces lannensis</name>
    <dbReference type="NCBI Taxonomy" id="766498"/>
    <lineage>
        <taxon>Bacteria</taxon>
        <taxon>Bacillati</taxon>
        <taxon>Actinomycetota</taxon>
        <taxon>Actinomycetes</taxon>
        <taxon>Kitasatosporales</taxon>
        <taxon>Streptomycetaceae</taxon>
        <taxon>Streptomyces</taxon>
    </lineage>
</organism>
<gene>
    <name evidence="1" type="ORF">GCM10022207_11540</name>
</gene>
<evidence type="ECO:0000313" key="2">
    <source>
        <dbReference type="Proteomes" id="UP001501563"/>
    </source>
</evidence>
<dbReference type="RefSeq" id="WP_345546645.1">
    <property type="nucleotide sequence ID" value="NZ_BAAAZA010000003.1"/>
</dbReference>
<keyword evidence="2" id="KW-1185">Reference proteome</keyword>
<dbReference type="Pfam" id="PF14435">
    <property type="entry name" value="SUKH-4"/>
    <property type="match status" value="2"/>
</dbReference>
<evidence type="ECO:0008006" key="3">
    <source>
        <dbReference type="Google" id="ProtNLM"/>
    </source>
</evidence>
<dbReference type="InterPro" id="IPR025851">
    <property type="entry name" value="SUKH-4"/>
</dbReference>
<name>A0ABP7JRA1_9ACTN</name>
<evidence type="ECO:0000313" key="1">
    <source>
        <dbReference type="EMBL" id="GAA3850975.1"/>
    </source>
</evidence>
<comment type="caution">
    <text evidence="1">The sequence shown here is derived from an EMBL/GenBank/DDBJ whole genome shotgun (WGS) entry which is preliminary data.</text>
</comment>
<protein>
    <recommendedName>
        <fullName evidence="3">SUKH-4 immunity protein</fullName>
    </recommendedName>
</protein>
<dbReference type="EMBL" id="BAAAZA010000003">
    <property type="protein sequence ID" value="GAA3850975.1"/>
    <property type="molecule type" value="Genomic_DNA"/>
</dbReference>
<proteinExistence type="predicted"/>
<dbReference type="Proteomes" id="UP001501563">
    <property type="component" value="Unassembled WGS sequence"/>
</dbReference>